<feature type="domain" description="KRAB" evidence="1">
    <location>
        <begin position="246"/>
        <end position="317"/>
    </location>
</feature>
<dbReference type="InterPro" id="IPR001909">
    <property type="entry name" value="KRAB"/>
</dbReference>
<evidence type="ECO:0000313" key="2">
    <source>
        <dbReference type="Ensembl" id="ENSP00000457704.2"/>
    </source>
</evidence>
<dbReference type="InterPro" id="IPR036051">
    <property type="entry name" value="KRAB_dom_sf"/>
</dbReference>
<dbReference type="Ensembl" id="ENST00000540096.2">
    <property type="protein sequence ID" value="ENSP00000457704.2"/>
    <property type="gene ID" value="ENSG00000256825.4"/>
</dbReference>
<evidence type="ECO:0000259" key="1">
    <source>
        <dbReference type="PROSITE" id="PS50805"/>
    </source>
</evidence>
<dbReference type="EMBL" id="KC877507">
    <property type="status" value="NOT_ANNOTATED_CDS"/>
    <property type="molecule type" value="Genomic_DNA"/>
</dbReference>
<dbReference type="VEuPathDB" id="HostDB:ENSG00000256825"/>
<reference evidence="2 3" key="1">
    <citation type="journal article" date="2001" name="Nature">
        <title>Initial sequencing and analysis of the human genome.</title>
        <authorList>
            <consortium name="International Human Genome Sequencing Consortium"/>
            <person name="Lander E.S."/>
            <person name="Linton L.M."/>
            <person name="Birren B."/>
            <person name="Nusbaum C."/>
            <person name="Zody M.C."/>
            <person name="Baldwin J."/>
            <person name="Devon K."/>
            <person name="Dewar K."/>
            <person name="Doyle M."/>
            <person name="FitzHugh W."/>
            <person name="Funke R."/>
            <person name="Gage D."/>
            <person name="Harris K."/>
            <person name="Heaford A."/>
            <person name="Howland J."/>
            <person name="Kann L."/>
            <person name="Lehoczky J."/>
            <person name="LeVine R."/>
            <person name="McEwan P."/>
            <person name="McKernan K."/>
            <person name="Meldrim J."/>
            <person name="Mesirov J.P."/>
            <person name="Miranda C."/>
            <person name="Morris W."/>
            <person name="Naylor J."/>
            <person name="Raymond C."/>
            <person name="Rosetti M."/>
            <person name="Santos R."/>
            <person name="Sheridan A."/>
            <person name="Sougnez C."/>
            <person name="Stange-Thomann N."/>
            <person name="Stojanovic N."/>
            <person name="Subramanian A."/>
            <person name="Wyman D."/>
            <person name="Rogers J."/>
            <person name="Sulston J."/>
            <person name="Ainscough R."/>
            <person name="Beck S."/>
            <person name="Bentley D."/>
            <person name="Burton J."/>
            <person name="Clee C."/>
            <person name="Carter N."/>
            <person name="Coulson A."/>
            <person name="Deadman R."/>
            <person name="Deloukas P."/>
            <person name="Dunham A."/>
            <person name="Dunham I."/>
            <person name="Durbin R."/>
            <person name="French L."/>
            <person name="Grafham D."/>
            <person name="Gregory S."/>
            <person name="Hubbard T."/>
            <person name="Humphray S."/>
            <person name="Hunt A."/>
            <person name="Jones M."/>
            <person name="Lloyd C."/>
            <person name="McMurray A."/>
            <person name="Matthews L."/>
            <person name="Mercer S."/>
            <person name="Milne S."/>
            <person name="Mullikin J.C."/>
            <person name="Mungall A."/>
            <person name="Plumb R."/>
            <person name="Ross M."/>
            <person name="Shownkeen R."/>
            <person name="Sims S."/>
            <person name="Waterston R.H."/>
            <person name="Wilson R.K."/>
            <person name="Hillier L.W."/>
            <person name="McPherson J.D."/>
            <person name="Marra M.A."/>
            <person name="Mardis E.R."/>
            <person name="Fulton L.A."/>
            <person name="Chinwalla A.T."/>
            <person name="Pepin K.H."/>
            <person name="Gish W.R."/>
            <person name="Chissoe S.L."/>
            <person name="Wendl M.C."/>
            <person name="Delehaunty K.D."/>
            <person name="Miner T.L."/>
            <person name="Delehaunty A."/>
            <person name="Kramer J.B."/>
            <person name="Cook L.L."/>
            <person name="Fulton R.S."/>
            <person name="Johnson D.L."/>
            <person name="Minx P.J."/>
            <person name="Clifton S.W."/>
            <person name="Hawkins T."/>
            <person name="Branscomb E."/>
            <person name="Predki P."/>
            <person name="Richardson P."/>
            <person name="Wenning S."/>
            <person name="Slezak T."/>
            <person name="Doggett N."/>
            <person name="Cheng J.F."/>
            <person name="Olsen A."/>
            <person name="Lucas S."/>
            <person name="Elkin C."/>
            <person name="Uberbacher E."/>
            <person name="Frazier M."/>
            <person name="Gibbs R.A."/>
            <person name="Muzny D.M."/>
            <person name="Scherer S.E."/>
            <person name="Bouck J.B."/>
            <person name="Sodergren E.J."/>
            <person name="Worley K.C."/>
            <person name="Rives C.M."/>
            <person name="Gorrell J.H."/>
            <person name="Metzker M.L."/>
            <person name="Naylor S.L."/>
            <person name="Kucherlapati R.S."/>
            <person name="Nelson D.L."/>
            <person name="Weinstock G.M."/>
            <person name="Sakaki Y."/>
            <person name="Fujiyama A."/>
            <person name="Hattori M."/>
            <person name="Yada T."/>
            <person name="Toyoda A."/>
            <person name="Itoh T."/>
            <person name="Kawagoe C."/>
            <person name="Watanabe H."/>
            <person name="Totoki Y."/>
            <person name="Taylor T."/>
            <person name="Weissenbach J."/>
            <person name="Heilig R."/>
            <person name="Saurin W."/>
            <person name="Artiguenave F."/>
            <person name="Brottier P."/>
            <person name="Bruls T."/>
            <person name="Pelletier E."/>
            <person name="Robert C."/>
            <person name="Wincker P."/>
            <person name="Smith D.R."/>
            <person name="Doucette-Stamm L."/>
            <person name="Rubenfield M."/>
            <person name="Weinstock K."/>
            <person name="Lee H.M."/>
            <person name="Dubois J."/>
            <person name="Rosenthal A."/>
            <person name="Platzer M."/>
            <person name="Nyakatura G."/>
            <person name="Taudien S."/>
            <person name="Rump A."/>
            <person name="Yang H."/>
            <person name="Yu J."/>
            <person name="Wang J."/>
            <person name="Huang G."/>
            <person name="Gu J."/>
            <person name="Hood L."/>
            <person name="Rowen L."/>
            <person name="Madan A."/>
            <person name="Qin S."/>
            <person name="Davis R.W."/>
            <person name="Federspiel N.A."/>
            <person name="Abola A.P."/>
            <person name="Proctor M.J."/>
            <person name="Myers R.M."/>
            <person name="Schmutz J."/>
            <person name="Dickson M."/>
            <person name="Grimwood J."/>
            <person name="Cox D.R."/>
            <person name="Olson M.V."/>
            <person name="Kaul R."/>
            <person name="Raymond C."/>
            <person name="Shimizu N."/>
            <person name="Kawasaki K."/>
            <person name="Minoshima S."/>
            <person name="Evans G.A."/>
            <person name="Athanasiou M."/>
            <person name="Schultz R."/>
            <person name="Roe B.A."/>
            <person name="Chen F."/>
            <person name="Pan H."/>
            <person name="Ramser J."/>
            <person name="Lehrach H."/>
            <person name="Reinhardt R."/>
            <person name="McCombie W.R."/>
            <person name="de la Bastide M."/>
            <person name="Dedhia N."/>
            <person name="Blocker H."/>
            <person name="Hornischer K."/>
            <person name="Nordsiek G."/>
            <person name="Agarwala R."/>
            <person name="Aravind L."/>
            <person name="Bailey J.A."/>
            <person name="Bateman A."/>
            <person name="Batzoglou S."/>
            <person name="Birney E."/>
            <person name="Bork P."/>
            <person name="Brown D.G."/>
            <person name="Burge C.B."/>
            <person name="Cerutti L."/>
            <person name="Chen H.C."/>
            <person name="Church D."/>
            <person name="Clamp M."/>
            <person name="Copley R.R."/>
            <person name="Doerks T."/>
            <person name="Eddy S.R."/>
            <person name="Eichler E.E."/>
            <person name="Furey T.S."/>
            <person name="Galagan J."/>
            <person name="Gilbert J.G."/>
            <person name="Harmon C."/>
            <person name="Hayashizaki Y."/>
            <person name="Haussler D."/>
            <person name="Hermjakob H."/>
            <person name="Hokamp K."/>
            <person name="Jang W."/>
            <person name="Johnson L.S."/>
            <person name="Jones T.A."/>
            <person name="Kasif S."/>
            <person name="Kaspryzk A."/>
            <person name="Kennedy S."/>
            <person name="Kent W.J."/>
            <person name="Kitts P."/>
            <person name="Koonin E.V."/>
            <person name="Korf I."/>
            <person name="Kulp D."/>
            <person name="Lancet D."/>
            <person name="Lowe T.M."/>
            <person name="McLysaght A."/>
            <person name="Mikkelsen T."/>
            <person name="Moran J.V."/>
            <person name="Mulder N."/>
            <person name="Pollara V.J."/>
            <person name="Ponting C.P."/>
            <person name="Schuler G."/>
            <person name="Schultz J."/>
            <person name="Slater G."/>
            <person name="Smit A.F."/>
            <person name="Stupka E."/>
            <person name="Szustakowski J."/>
            <person name="Thierry-Mieg D."/>
            <person name="Thierry-Mieg J."/>
            <person name="Wagner L."/>
            <person name="Wallis J."/>
            <person name="Wheeler R."/>
            <person name="Williams A."/>
            <person name="Wolf Y.I."/>
            <person name="Wolfe K.H."/>
            <person name="Yang S.P."/>
            <person name="Yeh R.F."/>
            <person name="Collins F."/>
            <person name="Guyer M.S."/>
            <person name="Peterson J."/>
            <person name="Felsenfeld A."/>
            <person name="Wetterstrand K.A."/>
            <person name="Patrinos A."/>
            <person name="Morgan M.J."/>
            <person name="de Jong P."/>
            <person name="Catanese J.J."/>
            <person name="Osoegawa K."/>
            <person name="Shizuya H."/>
            <person name="Choi S."/>
            <person name="Chen Y.J."/>
        </authorList>
    </citation>
    <scope>NUCLEOTIDE SEQUENCE [LARGE SCALE GENOMIC DNA]</scope>
</reference>
<dbReference type="PANTHER" id="PTHR23232:SF113">
    <property type="entry name" value="KRAB DOMAIN-CONTAINING PROTEIN"/>
    <property type="match status" value="1"/>
</dbReference>
<reference evidence="2" key="5">
    <citation type="submission" date="2025-09" db="UniProtKB">
        <authorList>
            <consortium name="Ensembl"/>
        </authorList>
    </citation>
    <scope>IDENTIFICATION</scope>
</reference>
<dbReference type="HOGENOM" id="CLU_074978_0_0_1"/>
<dbReference type="Pfam" id="PF01352">
    <property type="entry name" value="KRAB"/>
    <property type="match status" value="2"/>
</dbReference>
<dbReference type="GeneCards" id="ENSG00000256825"/>
<dbReference type="UCSC" id="uc058vor.1">
    <property type="organism name" value="human"/>
</dbReference>
<dbReference type="SUPFAM" id="SSF109640">
    <property type="entry name" value="KRAB domain (Kruppel-associated box)"/>
    <property type="match status" value="2"/>
</dbReference>
<dbReference type="Proteomes" id="UP000005640">
    <property type="component" value="Chromosome 12"/>
</dbReference>
<proteinExistence type="predicted"/>
<dbReference type="eggNOG" id="KOG1721">
    <property type="taxonomic scope" value="Eukaryota"/>
</dbReference>
<dbReference type="RNAct" id="A0A088AWK7">
    <property type="molecule type" value="protein"/>
</dbReference>
<dbReference type="PaxDb" id="9606-ENSP00000457704"/>
<dbReference type="SMART" id="SM00349">
    <property type="entry name" value="KRAB"/>
    <property type="match status" value="2"/>
</dbReference>
<dbReference type="PANTHER" id="PTHR23232">
    <property type="entry name" value="KRAB DOMAIN C2H2 ZINC FINGER"/>
    <property type="match status" value="1"/>
</dbReference>
<sequence>MDAKSLTAWSRTLVTFKDVFVDFTREEWKLLDTAQQIVYRNVMLENYKNLVSLGYQLTKPDVILRLEKGEEPWLVEREIHQETHPDSETAFEIKSSVSSRSIFKDKQSCDIKMEGMARNDLWYLSLEEVWKCRDQLDKYQENPERHLSIPRVLSLPARHTKLTVGMATRVRTASIWVPPLQERNSSWDRIRKLQGQESILGQGTPGLQPLPGTPRQKQKSRRIEKVLEWLFISQEQPKITKSWGPLSFMDVFVDFTWEEWQLLDPAQKCLYRSVMLENYSNLVSLGYQHTKPDIIFKLEQGEELCMVQAQVPNQTCPILKAGKSKAKVLAGLVSGEGLLCASKMTPCCCILWRHSLEN</sequence>
<feature type="domain" description="KRAB" evidence="1">
    <location>
        <begin position="14"/>
        <end position="85"/>
    </location>
</feature>
<dbReference type="SMR" id="A0A088AWK7"/>
<dbReference type="InterPro" id="IPR050169">
    <property type="entry name" value="Krueppel_C2H2_ZnF"/>
</dbReference>
<dbReference type="Bgee" id="ENSG00000256825">
    <property type="expression patterns" value="Expressed in primordial germ cell in gonad and 15 other cell types or tissues"/>
</dbReference>
<name>A0A088AWK7_HUMAN</name>
<dbReference type="PROSITE" id="PS50805">
    <property type="entry name" value="KRAB"/>
    <property type="match status" value="2"/>
</dbReference>
<dbReference type="EMBL" id="AC026786">
    <property type="status" value="NOT_ANNOTATED_CDS"/>
    <property type="molecule type" value="Genomic_DNA"/>
</dbReference>
<dbReference type="OMA" id="ICGRISV"/>
<dbReference type="AlphaFoldDB" id="A0A088AWK7"/>
<dbReference type="Gene3D" id="6.10.140.140">
    <property type="match status" value="2"/>
</dbReference>
<dbReference type="CDD" id="cd07765">
    <property type="entry name" value="KRAB_A-box"/>
    <property type="match status" value="2"/>
</dbReference>
<dbReference type="BioMuta" id="ENSG00000256825"/>
<protein>
    <recommendedName>
        <fullName evidence="1">KRAB domain-containing protein</fullName>
    </recommendedName>
</protein>
<dbReference type="GO" id="GO:0006355">
    <property type="term" value="P:regulation of DNA-templated transcription"/>
    <property type="evidence" value="ECO:0007669"/>
    <property type="project" value="InterPro"/>
</dbReference>
<keyword evidence="3" id="KW-1185">Reference proteome</keyword>
<evidence type="ECO:0000313" key="3">
    <source>
        <dbReference type="Proteomes" id="UP000005640"/>
    </source>
</evidence>
<reference evidence="2 3" key="2">
    <citation type="journal article" date="2004" name="Nature">
        <title>Finishing the euchromatic sequence of the human genome.</title>
        <authorList>
            <consortium name="International Human Genome Sequencing Consortium"/>
        </authorList>
    </citation>
    <scope>NUCLEOTIDE SEQUENCE [LARGE SCALE GENOMIC DNA]</scope>
</reference>
<dbReference type="MassIVE" id="A0A088AWK7"/>
<reference evidence="2 3" key="3">
    <citation type="journal article" date="2006" name="Nature">
        <title>The finished DNA sequence of human chromosome 12.</title>
        <authorList>
            <consortium name="Baylor College of Medicine Human Genome Sequencing Center Sequence Production Team"/>
            <person name="Scherer S.E."/>
            <person name="Muzny D.M."/>
            <person name="Buhay C.J."/>
            <person name="Chen R."/>
            <person name="Cree A."/>
            <person name="Ding Y."/>
            <person name="Dugan-Rocha S."/>
            <person name="Gill R."/>
            <person name="Gunaratne P."/>
            <person name="Harris R.A."/>
            <person name="Hawes A.C."/>
            <person name="Hernandez J."/>
            <person name="Hodgson A.V."/>
            <person name="Hume J."/>
            <person name="Jackson A."/>
            <person name="Khan Z.M."/>
            <person name="Kovar-Smith C."/>
            <person name="Lewis L.R."/>
            <person name="Lozado R.J."/>
            <person name="Metzker M.L."/>
            <person name="Milosavljevic A."/>
            <person name="Miner G.R."/>
            <person name="Montgomery K.T."/>
            <person name="Morgan M.B."/>
            <person name="Nazareth L.V."/>
            <person name="Scott G."/>
            <person name="Sodergren E."/>
            <person name="Song X.Z."/>
            <person name="Steffen D."/>
            <person name="Lovering R.C."/>
            <person name="Wheeler D.A."/>
            <person name="Worley K.C."/>
            <person name="Yuan Y."/>
            <person name="Zhang Z."/>
            <person name="Adams C.Q."/>
            <person name="Ansari-Lari M.A."/>
            <person name="Ayele M."/>
            <person name="Brown M.J."/>
            <person name="Chen G."/>
            <person name="Chen Z."/>
            <person name="Clerc-Blankenburg K.P."/>
            <person name="Davis C."/>
            <person name="Delgado O."/>
            <person name="Dinh H.H."/>
            <person name="Draper H."/>
            <person name="Gonzalez-Garay M.L."/>
            <person name="Havlak P."/>
            <person name="Jackson L.R."/>
            <person name="Jacob L.S."/>
            <person name="Kelly S.H."/>
            <person name="Li L."/>
            <person name="Li Z."/>
            <person name="Liu J."/>
            <person name="Liu W."/>
            <person name="Lu J."/>
            <person name="Maheshwari M."/>
            <person name="Nguyen B.V."/>
            <person name="Okwuonu G.O."/>
            <person name="Pasternak S."/>
            <person name="Perez L.M."/>
            <person name="Plopper F.J."/>
            <person name="Santibanez J."/>
            <person name="Shen H."/>
            <person name="Tabor P.E."/>
            <person name="Verduzco D."/>
            <person name="Waldron L."/>
            <person name="Wang Q."/>
            <person name="Williams G.A."/>
            <person name="Zhang J."/>
            <person name="Zhou J."/>
            <person name="Allen C.C."/>
            <person name="Amin A.G."/>
            <person name="Anyalebechi V."/>
            <person name="Bailey M."/>
            <person name="Barbaria J.A."/>
            <person name="Bimage K.E."/>
            <person name="Bryant N.P."/>
            <person name="Burch P.E."/>
            <person name="Burkett C.E."/>
            <person name="Burrell K.L."/>
            <person name="Calderon E."/>
            <person name="Cardenas V."/>
            <person name="Carter K."/>
            <person name="Casias K."/>
            <person name="Cavazos I."/>
            <person name="Cavazos S.R."/>
            <person name="Ceasar H."/>
            <person name="Chacko J."/>
            <person name="Chan S.N."/>
            <person name="Chavez D."/>
            <person name="Christopoulos C."/>
            <person name="Chu J."/>
            <person name="Cockrell R."/>
            <person name="Cox C.D."/>
            <person name="Dang M."/>
            <person name="Dathorne S.R."/>
            <person name="David R."/>
            <person name="Davis C.M."/>
            <person name="Davy-Carroll L."/>
            <person name="Deshazo D.R."/>
            <person name="Donlin J.E."/>
            <person name="D'Souza L."/>
            <person name="Eaves K.A."/>
            <person name="Egan A."/>
            <person name="Emery-Cohen A.J."/>
            <person name="Escotto M."/>
            <person name="Flagg N."/>
            <person name="Forbes L.D."/>
            <person name="Gabisi A.M."/>
            <person name="Garza M."/>
            <person name="Hamilton C."/>
            <person name="Henderson N."/>
            <person name="Hernandez O."/>
            <person name="Hines S."/>
            <person name="Hogues M.E."/>
            <person name="Huang M."/>
            <person name="Idlebird D.G."/>
            <person name="Johnson R."/>
            <person name="Jolivet A."/>
            <person name="Jones S."/>
            <person name="Kagan R."/>
            <person name="King L.M."/>
            <person name="Leal B."/>
            <person name="Lebow H."/>
            <person name="Lee S."/>
            <person name="LeVan J.M."/>
            <person name="Lewis L.C."/>
            <person name="London P."/>
            <person name="Lorensuhewa L.M."/>
            <person name="Loulseged H."/>
            <person name="Lovett D.A."/>
            <person name="Lucier A."/>
            <person name="Lucier R.L."/>
            <person name="Ma J."/>
            <person name="Madu R.C."/>
            <person name="Mapua P."/>
            <person name="Martindale A.D."/>
            <person name="Martinez E."/>
            <person name="Massey E."/>
            <person name="Mawhiney S."/>
            <person name="Meador M.G."/>
            <person name="Mendez S."/>
            <person name="Mercado C."/>
            <person name="Mercado I.C."/>
            <person name="Merritt C.E."/>
            <person name="Miner Z.L."/>
            <person name="Minja E."/>
            <person name="Mitchell T."/>
            <person name="Mohabbat F."/>
            <person name="Mohabbat K."/>
            <person name="Montgomery B."/>
            <person name="Moore N."/>
            <person name="Morris S."/>
            <person name="Munidasa M."/>
            <person name="Ngo R.N."/>
            <person name="Nguyen N.B."/>
            <person name="Nickerson E."/>
            <person name="Nwaokelemeh O.O."/>
            <person name="Nwokenkwo S."/>
            <person name="Obregon M."/>
            <person name="Oguh M."/>
            <person name="Oragunye N."/>
            <person name="Oviedo R.J."/>
            <person name="Parish B.J."/>
            <person name="Parker D.N."/>
            <person name="Parrish J."/>
            <person name="Parks K.L."/>
            <person name="Paul H.A."/>
            <person name="Payton B.A."/>
            <person name="Perez A."/>
            <person name="Perrin W."/>
            <person name="Pickens A."/>
            <person name="Primus E.L."/>
            <person name="Pu L.L."/>
            <person name="Puazo M."/>
            <person name="Quiles M.M."/>
            <person name="Quiroz J.B."/>
            <person name="Rabata D."/>
            <person name="Reeves K."/>
            <person name="Ruiz S.J."/>
            <person name="Shao H."/>
            <person name="Sisson I."/>
            <person name="Sonaike T."/>
            <person name="Sorelle R.P."/>
            <person name="Sutton A.E."/>
            <person name="Svatek A.F."/>
            <person name="Svetz L.A."/>
            <person name="Tamerisa K.S."/>
            <person name="Taylor T.R."/>
            <person name="Teague B."/>
            <person name="Thomas N."/>
            <person name="Thorn R.D."/>
            <person name="Trejos Z.Y."/>
            <person name="Trevino B.K."/>
            <person name="Ukegbu O.N."/>
            <person name="Urban J.B."/>
            <person name="Vasquez L.I."/>
            <person name="Vera V.A."/>
            <person name="Villasana D.M."/>
            <person name="Wang L."/>
            <person name="Ward-Moore S."/>
            <person name="Warren J.T."/>
            <person name="Wei X."/>
            <person name="White F."/>
            <person name="Williamson A.L."/>
            <person name="Wleczyk R."/>
            <person name="Wooden H.S."/>
            <person name="Wooden S.H."/>
            <person name="Yen J."/>
            <person name="Yoon L."/>
            <person name="Yoon V."/>
            <person name="Zorrilla S.E."/>
            <person name="Nelson D."/>
            <person name="Kucherlapati R."/>
            <person name="Weinstock G."/>
            <person name="Gibbs R.A."/>
            <person name="null."/>
        </authorList>
    </citation>
    <scope>NUCLEOTIDE SEQUENCE [LARGE SCALE GENOMIC DNA]</scope>
</reference>
<accession>A0A088AWK7</accession>
<reference evidence="2" key="4">
    <citation type="submission" date="2025-08" db="UniProtKB">
        <authorList>
            <consortium name="Ensembl"/>
        </authorList>
    </citation>
    <scope>IDENTIFICATION</scope>
</reference>
<organism evidence="2 3">
    <name type="scientific">Homo sapiens</name>
    <name type="common">Human</name>
    <dbReference type="NCBI Taxonomy" id="9606"/>
    <lineage>
        <taxon>Eukaryota</taxon>
        <taxon>Metazoa</taxon>
        <taxon>Chordata</taxon>
        <taxon>Craniata</taxon>
        <taxon>Vertebrata</taxon>
        <taxon>Euteleostomi</taxon>
        <taxon>Mammalia</taxon>
        <taxon>Eutheria</taxon>
        <taxon>Euarchontoglires</taxon>
        <taxon>Primates</taxon>
        <taxon>Haplorrhini</taxon>
        <taxon>Catarrhini</taxon>
        <taxon>Hominidae</taxon>
        <taxon>Homo</taxon>
    </lineage>
</organism>